<dbReference type="GO" id="GO:0005737">
    <property type="term" value="C:cytoplasm"/>
    <property type="evidence" value="ECO:0007669"/>
    <property type="project" value="TreeGrafter"/>
</dbReference>
<accession>A0A6J2MTN4</accession>
<feature type="domain" description="KNTC1 third ARM-repeats" evidence="5">
    <location>
        <begin position="1325"/>
        <end position="1532"/>
    </location>
</feature>
<dbReference type="Pfam" id="PF24520">
    <property type="entry name" value="ARM_KNTC1_1st"/>
    <property type="match status" value="1"/>
</dbReference>
<dbReference type="GO" id="GO:1903394">
    <property type="term" value="P:protein localization to kinetochore involved in kinetochore assembly"/>
    <property type="evidence" value="ECO:0007669"/>
    <property type="project" value="TreeGrafter"/>
</dbReference>
<feature type="region of interest" description="Disordered" evidence="1">
    <location>
        <begin position="1025"/>
        <end position="1046"/>
    </location>
</feature>
<keyword evidence="2" id="KW-0472">Membrane</keyword>
<name>A0A6J2MTN4_9CHIR</name>
<dbReference type="PANTHER" id="PTHR15688">
    <property type="entry name" value="KINETOCHORE-ASSOCIATED PROTEIN 1"/>
    <property type="match status" value="1"/>
</dbReference>
<evidence type="ECO:0000313" key="8">
    <source>
        <dbReference type="Proteomes" id="UP000504628"/>
    </source>
</evidence>
<dbReference type="Proteomes" id="UP000504628">
    <property type="component" value="Chromosome 13"/>
</dbReference>
<dbReference type="InterPro" id="IPR055403">
    <property type="entry name" value="ARM_KNTC1_1st"/>
</dbReference>
<gene>
    <name evidence="9" type="primary">KNTC1</name>
</gene>
<dbReference type="Pfam" id="PF10493">
    <property type="entry name" value="Rod_C"/>
    <property type="match status" value="1"/>
</dbReference>
<dbReference type="InterPro" id="IPR055404">
    <property type="entry name" value="ARM_KNTC1_2nd"/>
</dbReference>
<dbReference type="InterPro" id="IPR052802">
    <property type="entry name" value="KNTC1"/>
</dbReference>
<dbReference type="InterPro" id="IPR036322">
    <property type="entry name" value="WD40_repeat_dom_sf"/>
</dbReference>
<dbReference type="GO" id="GO:0005828">
    <property type="term" value="C:kinetochore microtubule"/>
    <property type="evidence" value="ECO:0007669"/>
    <property type="project" value="TreeGrafter"/>
</dbReference>
<dbReference type="KEGG" id="pdic:114509350"/>
<reference evidence="9" key="1">
    <citation type="submission" date="2025-08" db="UniProtKB">
        <authorList>
            <consortium name="RefSeq"/>
        </authorList>
    </citation>
    <scope>IDENTIFICATION</scope>
    <source>
        <tissue evidence="9">Muscle</tissue>
    </source>
</reference>
<dbReference type="GO" id="GO:0031267">
    <property type="term" value="F:small GTPase binding"/>
    <property type="evidence" value="ECO:0007669"/>
    <property type="project" value="TreeGrafter"/>
</dbReference>
<dbReference type="InterPro" id="IPR055405">
    <property type="entry name" value="ARM_KNTC1_3rd"/>
</dbReference>
<dbReference type="InterPro" id="IPR019527">
    <property type="entry name" value="RZZ-complex_KNTC1/ROD_C"/>
</dbReference>
<evidence type="ECO:0000259" key="7">
    <source>
        <dbReference type="Pfam" id="PF24520"/>
    </source>
</evidence>
<organism evidence="8 9">
    <name type="scientific">Phyllostomus discolor</name>
    <name type="common">pale spear-nosed bat</name>
    <dbReference type="NCBI Taxonomy" id="89673"/>
    <lineage>
        <taxon>Eukaryota</taxon>
        <taxon>Metazoa</taxon>
        <taxon>Chordata</taxon>
        <taxon>Craniata</taxon>
        <taxon>Vertebrata</taxon>
        <taxon>Euteleostomi</taxon>
        <taxon>Mammalia</taxon>
        <taxon>Eutheria</taxon>
        <taxon>Laurasiatheria</taxon>
        <taxon>Chiroptera</taxon>
        <taxon>Yangochiroptera</taxon>
        <taxon>Phyllostomidae</taxon>
        <taxon>Phyllostominae</taxon>
        <taxon>Phyllostomus</taxon>
    </lineage>
</organism>
<dbReference type="SUPFAM" id="SSF50978">
    <property type="entry name" value="WD40 repeat-like"/>
    <property type="match status" value="1"/>
</dbReference>
<dbReference type="Pfam" id="PF24506">
    <property type="entry name" value="KNTC1_N"/>
    <property type="match status" value="1"/>
</dbReference>
<evidence type="ECO:0000313" key="9">
    <source>
        <dbReference type="RefSeq" id="XP_028383497.2"/>
    </source>
</evidence>
<dbReference type="InterPro" id="IPR055402">
    <property type="entry name" value="KNTC1_N"/>
</dbReference>
<dbReference type="GO" id="GO:0007094">
    <property type="term" value="P:mitotic spindle assembly checkpoint signaling"/>
    <property type="evidence" value="ECO:0007669"/>
    <property type="project" value="TreeGrafter"/>
</dbReference>
<evidence type="ECO:0000256" key="2">
    <source>
        <dbReference type="SAM" id="Phobius"/>
    </source>
</evidence>
<dbReference type="CTD" id="9735"/>
<dbReference type="Pfam" id="PF24515">
    <property type="entry name" value="ARM_KNTC1_3rd"/>
    <property type="match status" value="1"/>
</dbReference>
<evidence type="ECO:0000259" key="3">
    <source>
        <dbReference type="Pfam" id="PF10493"/>
    </source>
</evidence>
<feature type="domain" description="KNTC1 N-terminal" evidence="4">
    <location>
        <begin position="18"/>
        <end position="391"/>
    </location>
</feature>
<dbReference type="PANTHER" id="PTHR15688:SF1">
    <property type="entry name" value="KINETOCHORE-ASSOCIATED PROTEIN 1"/>
    <property type="match status" value="1"/>
</dbReference>
<sequence length="2321" mass="261104">MWNDIELLTSDDTGSGYLSVGSRKEHGTALYQVDLLAKISSEKASCSPKIQACSLSDGFVIVADQSVILLDSVCRSLQLHLVFDTEVDVVGLCQDGKFLLVGERSGNLHLIHVTSKQTLLTNAFVQKADGEKRPTYRALVIEEDGSGEGIYYMLLLTNNGFFCITNLQLAKIQQAIENVDLNKAKKLQGQIKSSFISAENYHTLGCLNLVPGDLASKIPIIIGGLGTCALSKWEPDPLKAMTVTNVMDAEIIKGAKKFQLIDNLLFVLDTDNTLSLWDMYTLTPVWNWPSVHVEEFLLTTEAESPSSVTWQGITNLKLVALTTTADKMKNLMVYSLPMMEVLYSLEVSSVSSLVQTGISTDTIYLLEGMCQSDPNLSEDPVSVLVLRCLTEALPENRLSRLLHKHRFAEAESFALQFGLDVELVYKVKANDILEKLALSSVDTSEQTQWQTLIDEAKENLHKIQDDEFVVSYCLEAQWITYETTQEMLNYAKTRLLKKEDRAVPVYSYGLKEVLRAHAKLTTFYGAFGPEKFSGSSWIEFLNNEDELKDIFLQLREGNLVCAQYLWLRHRANFESRFDVKMLENLLNSIPTPVSLQKLCPWLKNDVIPFVRRVVPDGQKILAKWLEQAARNLELTDKANWPENGLQLAEVFFIAEKPHERGGLVSSWHWVSLKDYENMEEVCQLRALVSNLRELITLHRKYNCRLALSDFEKETTTTIVFRMFDRVSAPELIPSVLEKFVRVYMREHDLQEEELLLLYIEDLLKRCSSKSTSLFETAWEAKAMAVIGCLSDTDLIFDAVLKIMYAAVVPWSAAVEQLVRQHLEMEHPKVKLLQESYKLMEMKKLLRGYGIREVNLLNKEIMRVVRYILKQDVPSSLEDALKVARAYLLSDDEIYSLRVIELMDREQGEDGVLLLRSLPPAEAKKTAERVTTWARLALQEEPENSQEDKAWRVSVAKTAVDILKMLCSLQKDNPQKRDECAEALNLFRTVASLQENFEVFLAFGDYSNRALVAELREQHIRAQEAAQAERRLRSSAGPAATGERIPSAESRLHRQALALQVSEQELEAELTWRALSDGSVGTALKRCRALCEYHRNPDTGRLLFLACQKLCHMLASDVPMTTPAGLNLPSEIHDLACHAATICSPDFLPDALELCKYTLMAVELCRQCQMGDDGALVKASFGTHKDPYEEWSYSDFFSEDGIVLESQVVLPVIYELISSLVPPAENKRLPLDFTSLPYCSISEGDSLILPSVGSISALLQSLQESSQWELALGFVVRAFGTCLQYSVSNFMNAGLSEKLFGGASLAKSRQVIMALKEKAVPFVRGNATTLLHKVFNCRLVDLDLALGYCTLLPQKEVFENLWKLVDKAWQNYDKILAISLVGSQLARLYQEAEVELKFRELSTDARWGIRLGNLGISFQPVFRQHFLTKKDLVKALVENADTDTSLLLEYCSTFQLNGDAALQLFIETLLHNTNASQGDVGPDAAAQPHSRLLAKALEMVPLLTSTRELVISLSGILHKLNPYDYEMVEIVLKVIERADEKITNININQALSLLQHLKSYRRISPPVDLEYQYMLEHVITLPAAAHTRLPFHLIFFGTAQNFWKILSMELSEESFPTLLLISKLMKFSLDTLYVSTAKHVFEKKLKPKLMKLPQAKSSPLMNKEICKITQTIESYLLSIVNPEWAVAIAISLAQDVPEGSFKMSSLKFCLYLAERWLQNIPPKDEAREKAEALLKKLHSQHRRSGTEAVLIAHKLNTAEYLRGVGRPAHLIVSLYEHPSINHRMQSPSGRDCPDIHAAAKEIAEVNEINLEKVWDMLLEKWLCPPTKPGENPSEIFELEEDEALRRVLYLLLSRPIDYSSRMLFIFATSATTTLSTHQLTFAHRTRALQCLLHLADRETIESLFKKPLGEVKSYLKCITFLASFEALNIPITYELFCNSPKEGMIKGLWKNHSHESMAVRLVAELCLEYGIYDLQLWNGLLQKLLGFHMIPYLRKVLTAISSIHSLWQVPYFSKAWQRVVQMPLLAASCPLSPSQLADCRESLVAILECPVSGDLDLVGVARQYVQLELPAFALACLMLMPHSEKRHQQIKNFLSSCDPQIILQQLEEHMSTGQLAGFSHQIRNLILNNIINKKEFGILAKTKYFEVLKLHTMNTGSITDLVNYLANELSLDEASVFVAEYSKHRGSPVPADAAPCEILKVKRPRLPGLEPDAISIPRVVKWSWLALEMGVFLHVPACTFVFYFLCKRVPGEKWRGHGSPLSPAPSDRVAPGQAPTPGPLWSSRLDPGPSGALQLPDSSRGLVAHAECSSGAQGASVNVALE</sequence>
<protein>
    <submittedName>
        <fullName evidence="9">Kinetochore-associated protein 1</fullName>
    </submittedName>
</protein>
<keyword evidence="2" id="KW-0812">Transmembrane</keyword>
<feature type="region of interest" description="Disordered" evidence="1">
    <location>
        <begin position="2255"/>
        <end position="2295"/>
    </location>
</feature>
<dbReference type="InParanoid" id="A0A6J2MTN4"/>
<feature type="domain" description="RZZ complex subunit KNTC1/ROD C-terminal" evidence="3">
    <location>
        <begin position="1578"/>
        <end position="2126"/>
    </location>
</feature>
<evidence type="ECO:0000256" key="1">
    <source>
        <dbReference type="SAM" id="MobiDB-lite"/>
    </source>
</evidence>
<evidence type="ECO:0000259" key="4">
    <source>
        <dbReference type="Pfam" id="PF24506"/>
    </source>
</evidence>
<dbReference type="GeneID" id="114509350"/>
<dbReference type="GO" id="GO:0000070">
    <property type="term" value="P:mitotic sister chromatid segregation"/>
    <property type="evidence" value="ECO:0007669"/>
    <property type="project" value="TreeGrafter"/>
</dbReference>
<feature type="domain" description="KNTC1 second ARM-repeats" evidence="6">
    <location>
        <begin position="753"/>
        <end position="917"/>
    </location>
</feature>
<dbReference type="GO" id="GO:1990423">
    <property type="term" value="C:RZZ complex"/>
    <property type="evidence" value="ECO:0007669"/>
    <property type="project" value="TreeGrafter"/>
</dbReference>
<dbReference type="OrthoDB" id="343783at2759"/>
<dbReference type="Pfam" id="PF24516">
    <property type="entry name" value="ARM_KNTC1_2nd"/>
    <property type="match status" value="1"/>
</dbReference>
<dbReference type="RefSeq" id="XP_028383497.2">
    <property type="nucleotide sequence ID" value="XM_028527696.2"/>
</dbReference>
<feature type="transmembrane region" description="Helical" evidence="2">
    <location>
        <begin position="2221"/>
        <end position="2244"/>
    </location>
</feature>
<evidence type="ECO:0000259" key="6">
    <source>
        <dbReference type="Pfam" id="PF24516"/>
    </source>
</evidence>
<dbReference type="FunCoup" id="A0A6J2MTN4">
    <property type="interactions" value="1578"/>
</dbReference>
<keyword evidence="8" id="KW-1185">Reference proteome</keyword>
<feature type="domain" description="KNTC1 first ARM-repeats" evidence="7">
    <location>
        <begin position="400"/>
        <end position="645"/>
    </location>
</feature>
<proteinExistence type="predicted"/>
<evidence type="ECO:0000259" key="5">
    <source>
        <dbReference type="Pfam" id="PF24515"/>
    </source>
</evidence>
<keyword evidence="2" id="KW-1133">Transmembrane helix</keyword>